<gene>
    <name evidence="1" type="ORF">BJ981_007488</name>
</gene>
<sequence>MAHDCYTQGFIGLDVAFASYALSDFFELMLLQGVNRDPVDPCHGLTSGHSVDSVHGVHGVLGVHGSTIPFATGPIVANDPCDDLAGKAVD</sequence>
<dbReference type="EMBL" id="JACHBR010000004">
    <property type="protein sequence ID" value="MBB5631702.1"/>
    <property type="molecule type" value="Genomic_DNA"/>
</dbReference>
<reference evidence="1 2" key="1">
    <citation type="submission" date="2020-08" db="EMBL/GenBank/DDBJ databases">
        <title>Sequencing the genomes of 1000 actinobacteria strains.</title>
        <authorList>
            <person name="Klenk H.-P."/>
        </authorList>
    </citation>
    <scope>NUCLEOTIDE SEQUENCE [LARGE SCALE GENOMIC DNA]</scope>
    <source>
        <strain evidence="1 2">DSM 45790</strain>
    </source>
</reference>
<accession>A0A7W9DU88</accession>
<protein>
    <submittedName>
        <fullName evidence="1">Uncharacterized protein</fullName>
    </submittedName>
</protein>
<dbReference type="RefSeq" id="WP_239139045.1">
    <property type="nucleotide sequence ID" value="NZ_BOOS01000005.1"/>
</dbReference>
<evidence type="ECO:0000313" key="1">
    <source>
        <dbReference type="EMBL" id="MBB5631702.1"/>
    </source>
</evidence>
<proteinExistence type="predicted"/>
<keyword evidence="2" id="KW-1185">Reference proteome</keyword>
<dbReference type="Proteomes" id="UP000588112">
    <property type="component" value="Unassembled WGS sequence"/>
</dbReference>
<dbReference type="AlphaFoldDB" id="A0A7W9DU88"/>
<organism evidence="1 2">
    <name type="scientific">Sphaerisporangium krabiense</name>
    <dbReference type="NCBI Taxonomy" id="763782"/>
    <lineage>
        <taxon>Bacteria</taxon>
        <taxon>Bacillati</taxon>
        <taxon>Actinomycetota</taxon>
        <taxon>Actinomycetes</taxon>
        <taxon>Streptosporangiales</taxon>
        <taxon>Streptosporangiaceae</taxon>
        <taxon>Sphaerisporangium</taxon>
    </lineage>
</organism>
<name>A0A7W9DU88_9ACTN</name>
<evidence type="ECO:0000313" key="2">
    <source>
        <dbReference type="Proteomes" id="UP000588112"/>
    </source>
</evidence>
<comment type="caution">
    <text evidence="1">The sequence shown here is derived from an EMBL/GenBank/DDBJ whole genome shotgun (WGS) entry which is preliminary data.</text>
</comment>